<keyword evidence="1" id="KW-0479">Metal-binding</keyword>
<evidence type="ECO:0000313" key="6">
    <source>
        <dbReference type="Proteomes" id="UP000295621"/>
    </source>
</evidence>
<proteinExistence type="inferred from homology"/>
<dbReference type="EMBL" id="SMKL01000008">
    <property type="protein sequence ID" value="TDC53571.1"/>
    <property type="molecule type" value="Genomic_DNA"/>
</dbReference>
<evidence type="ECO:0000256" key="1">
    <source>
        <dbReference type="ARBA" id="ARBA00022723"/>
    </source>
</evidence>
<name>A0A4R4RU18_9ACTN</name>
<protein>
    <submittedName>
        <fullName evidence="5">Arginase family protein</fullName>
    </submittedName>
</protein>
<keyword evidence="2" id="KW-0378">Hydrolase</keyword>
<sequence length="300" mass="31471">MTTIGLLGAPSSAAAHWPGQERGPAALRAAGLVELLRTAGLDVADHGDRPVRRWAARPSASGLNNLDAVVEVLQDVRSALGRVLAAGQVPFVVGGECTLTLAMVSAMVTAGQDVGLMYVDGGQDLMNFDDHPHEPIADGMGVAHLLDLPGTAPELTGFGPRRPLLSPEQVCFFGYCGDDEDLHGRVSSWRFQAASVAADPAGAAAMAVSALTSVTERFVVHFDVDVVNYLDFPAADVPHYRGLTLDQAMRALAVMVRHPGFAGLTLTEFNPDHGEPDGSTARRLAEAVAAALAPRERLGP</sequence>
<evidence type="ECO:0000256" key="3">
    <source>
        <dbReference type="ARBA" id="ARBA00023211"/>
    </source>
</evidence>
<comment type="similarity">
    <text evidence="4">Belongs to the arginase family.</text>
</comment>
<dbReference type="PROSITE" id="PS51409">
    <property type="entry name" value="ARGINASE_2"/>
    <property type="match status" value="1"/>
</dbReference>
<dbReference type="RefSeq" id="WP_131980035.1">
    <property type="nucleotide sequence ID" value="NZ_SMKL01000008.1"/>
</dbReference>
<evidence type="ECO:0000313" key="5">
    <source>
        <dbReference type="EMBL" id="TDC53571.1"/>
    </source>
</evidence>
<dbReference type="GO" id="GO:0005737">
    <property type="term" value="C:cytoplasm"/>
    <property type="evidence" value="ECO:0007669"/>
    <property type="project" value="TreeGrafter"/>
</dbReference>
<dbReference type="Gene3D" id="3.40.800.10">
    <property type="entry name" value="Ureohydrolase domain"/>
    <property type="match status" value="1"/>
</dbReference>
<keyword evidence="6" id="KW-1185">Reference proteome</keyword>
<accession>A0A4R4RU18</accession>
<dbReference type="GO" id="GO:0004053">
    <property type="term" value="F:arginase activity"/>
    <property type="evidence" value="ECO:0007669"/>
    <property type="project" value="TreeGrafter"/>
</dbReference>
<organism evidence="5 6">
    <name type="scientific">Jiangella ureilytica</name>
    <dbReference type="NCBI Taxonomy" id="2530374"/>
    <lineage>
        <taxon>Bacteria</taxon>
        <taxon>Bacillati</taxon>
        <taxon>Actinomycetota</taxon>
        <taxon>Actinomycetes</taxon>
        <taxon>Jiangellales</taxon>
        <taxon>Jiangellaceae</taxon>
        <taxon>Jiangella</taxon>
    </lineage>
</organism>
<evidence type="ECO:0000256" key="2">
    <source>
        <dbReference type="ARBA" id="ARBA00022801"/>
    </source>
</evidence>
<dbReference type="SUPFAM" id="SSF52768">
    <property type="entry name" value="Arginase/deacetylase"/>
    <property type="match status" value="1"/>
</dbReference>
<keyword evidence="3" id="KW-0464">Manganese</keyword>
<gene>
    <name evidence="5" type="ORF">E1212_05195</name>
</gene>
<dbReference type="Proteomes" id="UP000295621">
    <property type="component" value="Unassembled WGS sequence"/>
</dbReference>
<comment type="caution">
    <text evidence="5">The sequence shown here is derived from an EMBL/GenBank/DDBJ whole genome shotgun (WGS) entry which is preliminary data.</text>
</comment>
<dbReference type="PANTHER" id="PTHR43782:SF3">
    <property type="entry name" value="ARGINASE"/>
    <property type="match status" value="1"/>
</dbReference>
<evidence type="ECO:0000256" key="4">
    <source>
        <dbReference type="PROSITE-ProRule" id="PRU00742"/>
    </source>
</evidence>
<reference evidence="5 6" key="1">
    <citation type="submission" date="2019-02" db="EMBL/GenBank/DDBJ databases">
        <title>Draft genome sequences of novel Actinobacteria.</title>
        <authorList>
            <person name="Sahin N."/>
            <person name="Ay H."/>
            <person name="Saygin H."/>
        </authorList>
    </citation>
    <scope>NUCLEOTIDE SEQUENCE [LARGE SCALE GENOMIC DNA]</scope>
    <source>
        <strain evidence="5 6">KC603</strain>
    </source>
</reference>
<dbReference type="OrthoDB" id="7331788at2"/>
<dbReference type="InterPro" id="IPR006035">
    <property type="entry name" value="Ureohydrolase"/>
</dbReference>
<dbReference type="AlphaFoldDB" id="A0A4R4RU18"/>
<dbReference type="Pfam" id="PF00491">
    <property type="entry name" value="Arginase"/>
    <property type="match status" value="1"/>
</dbReference>
<dbReference type="InterPro" id="IPR023696">
    <property type="entry name" value="Ureohydrolase_dom_sf"/>
</dbReference>
<dbReference type="PANTHER" id="PTHR43782">
    <property type="entry name" value="ARGINASE"/>
    <property type="match status" value="1"/>
</dbReference>
<dbReference type="GO" id="GO:0030145">
    <property type="term" value="F:manganese ion binding"/>
    <property type="evidence" value="ECO:0007669"/>
    <property type="project" value="TreeGrafter"/>
</dbReference>